<comment type="caution">
    <text evidence="10">The sequence shown here is derived from an EMBL/GenBank/DDBJ whole genome shotgun (WGS) entry which is preliminary data.</text>
</comment>
<keyword evidence="4" id="KW-0378">Hydrolase</keyword>
<dbReference type="PANTHER" id="PTHR43731:SF14">
    <property type="entry name" value="PRESENILIN-ASSOCIATED RHOMBOID-LIKE PROTEIN, MITOCHONDRIAL"/>
    <property type="match status" value="1"/>
</dbReference>
<keyword evidence="7" id="KW-0175">Coiled coil</keyword>
<feature type="transmembrane region" description="Helical" evidence="8">
    <location>
        <begin position="342"/>
        <end position="361"/>
    </location>
</feature>
<comment type="similarity">
    <text evidence="2">Belongs to the peptidase S54 family.</text>
</comment>
<organism evidence="10 11">
    <name type="scientific">Akanthomyces lecanii RCEF 1005</name>
    <dbReference type="NCBI Taxonomy" id="1081108"/>
    <lineage>
        <taxon>Eukaryota</taxon>
        <taxon>Fungi</taxon>
        <taxon>Dikarya</taxon>
        <taxon>Ascomycota</taxon>
        <taxon>Pezizomycotina</taxon>
        <taxon>Sordariomycetes</taxon>
        <taxon>Hypocreomycetidae</taxon>
        <taxon>Hypocreales</taxon>
        <taxon>Cordycipitaceae</taxon>
        <taxon>Akanthomyces</taxon>
        <taxon>Cordyceps confragosa</taxon>
    </lineage>
</organism>
<dbReference type="GO" id="GO:0004252">
    <property type="term" value="F:serine-type endopeptidase activity"/>
    <property type="evidence" value="ECO:0007669"/>
    <property type="project" value="InterPro"/>
</dbReference>
<gene>
    <name evidence="10" type="ORF">LEL_01617</name>
</gene>
<keyword evidence="11" id="KW-1185">Reference proteome</keyword>
<feature type="transmembrane region" description="Helical" evidence="8">
    <location>
        <begin position="306"/>
        <end position="327"/>
    </location>
</feature>
<feature type="transmembrane region" description="Helical" evidence="8">
    <location>
        <begin position="487"/>
        <end position="506"/>
    </location>
</feature>
<feature type="transmembrane region" description="Helical" evidence="8">
    <location>
        <begin position="450"/>
        <end position="467"/>
    </location>
</feature>
<dbReference type="InterPro" id="IPR035952">
    <property type="entry name" value="Rhomboid-like_sf"/>
</dbReference>
<dbReference type="GO" id="GO:0016020">
    <property type="term" value="C:membrane"/>
    <property type="evidence" value="ECO:0007669"/>
    <property type="project" value="UniProtKB-SubCell"/>
</dbReference>
<evidence type="ECO:0000256" key="1">
    <source>
        <dbReference type="ARBA" id="ARBA00004141"/>
    </source>
</evidence>
<dbReference type="STRING" id="1081108.A0A162KGB5"/>
<accession>A0A162KGB5</accession>
<feature type="domain" description="Peptidase S54 rhomboid" evidence="9">
    <location>
        <begin position="385"/>
        <end position="523"/>
    </location>
</feature>
<keyword evidence="3 8" id="KW-0812">Transmembrane</keyword>
<dbReference type="Pfam" id="PF01694">
    <property type="entry name" value="Rhomboid"/>
    <property type="match status" value="1"/>
</dbReference>
<comment type="subcellular location">
    <subcellularLocation>
        <location evidence="1">Membrane</location>
        <topology evidence="1">Multi-pass membrane protein</topology>
    </subcellularLocation>
</comment>
<dbReference type="InterPro" id="IPR022764">
    <property type="entry name" value="Peptidase_S54_rhomboid_dom"/>
</dbReference>
<dbReference type="GO" id="GO:0006465">
    <property type="term" value="P:signal peptide processing"/>
    <property type="evidence" value="ECO:0007669"/>
    <property type="project" value="TreeGrafter"/>
</dbReference>
<feature type="transmembrane region" description="Helical" evidence="8">
    <location>
        <begin position="422"/>
        <end position="443"/>
    </location>
</feature>
<proteinExistence type="inferred from homology"/>
<evidence type="ECO:0000256" key="2">
    <source>
        <dbReference type="ARBA" id="ARBA00009045"/>
    </source>
</evidence>
<name>A0A162KGB5_CORDF</name>
<dbReference type="SUPFAM" id="SSF144091">
    <property type="entry name" value="Rhomboid-like"/>
    <property type="match status" value="1"/>
</dbReference>
<keyword evidence="5 8" id="KW-1133">Transmembrane helix</keyword>
<reference evidence="10 11" key="1">
    <citation type="journal article" date="2016" name="Genome Biol. Evol.">
        <title>Divergent and convergent evolution of fungal pathogenicity.</title>
        <authorList>
            <person name="Shang Y."/>
            <person name="Xiao G."/>
            <person name="Zheng P."/>
            <person name="Cen K."/>
            <person name="Zhan S."/>
            <person name="Wang C."/>
        </authorList>
    </citation>
    <scope>NUCLEOTIDE SEQUENCE [LARGE SCALE GENOMIC DNA]</scope>
    <source>
        <strain evidence="10 11">RCEF 1005</strain>
    </source>
</reference>
<evidence type="ECO:0000313" key="10">
    <source>
        <dbReference type="EMBL" id="OAA82072.1"/>
    </source>
</evidence>
<evidence type="ECO:0000256" key="5">
    <source>
        <dbReference type="ARBA" id="ARBA00022989"/>
    </source>
</evidence>
<dbReference type="AlphaFoldDB" id="A0A162KGB5"/>
<protein>
    <submittedName>
        <fullName evidence="10">Rhomboid family protein</fullName>
    </submittedName>
</protein>
<dbReference type="Proteomes" id="UP000076881">
    <property type="component" value="Unassembled WGS sequence"/>
</dbReference>
<evidence type="ECO:0000313" key="11">
    <source>
        <dbReference type="Proteomes" id="UP000076881"/>
    </source>
</evidence>
<dbReference type="PANTHER" id="PTHR43731">
    <property type="entry name" value="RHOMBOID PROTEASE"/>
    <property type="match status" value="1"/>
</dbReference>
<evidence type="ECO:0000256" key="3">
    <source>
        <dbReference type="ARBA" id="ARBA00022692"/>
    </source>
</evidence>
<dbReference type="EMBL" id="AZHF01000001">
    <property type="protein sequence ID" value="OAA82072.1"/>
    <property type="molecule type" value="Genomic_DNA"/>
</dbReference>
<evidence type="ECO:0000256" key="6">
    <source>
        <dbReference type="ARBA" id="ARBA00023136"/>
    </source>
</evidence>
<evidence type="ECO:0000256" key="8">
    <source>
        <dbReference type="SAM" id="Phobius"/>
    </source>
</evidence>
<evidence type="ECO:0000259" key="9">
    <source>
        <dbReference type="Pfam" id="PF01694"/>
    </source>
</evidence>
<evidence type="ECO:0000256" key="7">
    <source>
        <dbReference type="SAM" id="Coils"/>
    </source>
</evidence>
<dbReference type="OrthoDB" id="10260614at2759"/>
<evidence type="ECO:0000256" key="4">
    <source>
        <dbReference type="ARBA" id="ARBA00022801"/>
    </source>
</evidence>
<keyword evidence="6 8" id="KW-0472">Membrane</keyword>
<sequence length="587" mass="64207">MSLFLCPRARPLTTGAAAAVRGVTKPIRATAFLGLAAPDSRWMSCAAKQRAWLGCRGHTAAWRQTPVVPQPRNCRRTLFSHHGIRDYEQLPKDYQDKVGLPFSSKELTDAEVLRIFGAGMKTGPANYLLRVLHGRRIAGTLDDPAYAVNTIQFTDEQMGMALAYLRKTVPIEEVRNAGLRAEDELMQMEEDMAKANKAKERKADGTEAVAEPDVPYTEDPVYGHSTFDQIRATNQAKQKARDLAEEKERLEREEREGIVSGTLAEMDQVSGGGRTRAITNPKIQAYYDEAQSDLTEPPQMSAAARILPSAVVVALVLGFMAAVSMVYEEPAERYRLIPELSTSQATVAAIVGLNLLVYMAWKVPPLWKHLNKYFIVSVATPRPLSMFTTIFSHQSLSHLVTNMLPLVVIGPALHDEMGRSDFLTLFLACGSLSFVGSLATYTLRGMLGTTTIGGSGATLSLCAAYFWEHRMDGFKFFGLPEHGVHGVIFLAGLLALQLAGLGKTLARKIDLASHLAGFAAGVASIEAIQRAARGRQASEGEGNRSVIEIWFWLKPWLHARVEANEAAAAAALAEAEAEAEARKEKKK</sequence>
<feature type="coiled-coil region" evidence="7">
    <location>
        <begin position="171"/>
        <end position="198"/>
    </location>
</feature>
<dbReference type="Gene3D" id="1.20.1540.10">
    <property type="entry name" value="Rhomboid-like"/>
    <property type="match status" value="1"/>
</dbReference>
<dbReference type="InterPro" id="IPR050925">
    <property type="entry name" value="Rhomboid_protease_S54"/>
</dbReference>